<dbReference type="AlphaFoldDB" id="A0A0N5A752"/>
<dbReference type="Proteomes" id="UP000038045">
    <property type="component" value="Unplaced"/>
</dbReference>
<evidence type="ECO:0000256" key="1">
    <source>
        <dbReference type="SAM" id="Phobius"/>
    </source>
</evidence>
<keyword evidence="1" id="KW-0812">Transmembrane</keyword>
<keyword evidence="1" id="KW-1133">Transmembrane helix</keyword>
<sequence>MINLIRGIYIKSKSCYVKEFVMKHFILVATLFPILFLVTRCCVSRSKEEIIFPSTSTLTPSTSNGYYTLNVKADCEKSNNAANNYLLISIYNGDKPILSETFSFNNKKTLEKSIKFGKQSESGSYKYSYECHCNGKKNEDQDKSLPENVDQNYNVLKFKVDCNNPNKKAHISHNN</sequence>
<name>A0A0N5A752_PARTI</name>
<accession>A0A0N5A752</accession>
<organism evidence="2 3">
    <name type="scientific">Parastrongyloides trichosuri</name>
    <name type="common">Possum-specific nematode worm</name>
    <dbReference type="NCBI Taxonomy" id="131310"/>
    <lineage>
        <taxon>Eukaryota</taxon>
        <taxon>Metazoa</taxon>
        <taxon>Ecdysozoa</taxon>
        <taxon>Nematoda</taxon>
        <taxon>Chromadorea</taxon>
        <taxon>Rhabditida</taxon>
        <taxon>Tylenchina</taxon>
        <taxon>Panagrolaimomorpha</taxon>
        <taxon>Strongyloidoidea</taxon>
        <taxon>Strongyloididae</taxon>
        <taxon>Parastrongyloides</taxon>
    </lineage>
</organism>
<protein>
    <submittedName>
        <fullName evidence="3">Lipoprotein</fullName>
    </submittedName>
</protein>
<keyword evidence="2" id="KW-1185">Reference proteome</keyword>
<dbReference type="WBParaSite" id="PTRK_0001783900.1">
    <property type="protein sequence ID" value="PTRK_0001783900.1"/>
    <property type="gene ID" value="PTRK_0001783900"/>
</dbReference>
<evidence type="ECO:0000313" key="2">
    <source>
        <dbReference type="Proteomes" id="UP000038045"/>
    </source>
</evidence>
<reference evidence="3" key="1">
    <citation type="submission" date="2017-02" db="UniProtKB">
        <authorList>
            <consortium name="WormBaseParasite"/>
        </authorList>
    </citation>
    <scope>IDENTIFICATION</scope>
</reference>
<proteinExistence type="predicted"/>
<evidence type="ECO:0000313" key="3">
    <source>
        <dbReference type="WBParaSite" id="PTRK_0001783900.1"/>
    </source>
</evidence>
<keyword evidence="1" id="KW-0472">Membrane</keyword>
<feature type="transmembrane region" description="Helical" evidence="1">
    <location>
        <begin position="20"/>
        <end position="38"/>
    </location>
</feature>